<proteinExistence type="inferred from homology"/>
<reference evidence="9 10" key="1">
    <citation type="submission" date="2017-10" db="EMBL/GenBank/DDBJ databases">
        <title>Sequencing the genomes of 1000 actinobacteria strains.</title>
        <authorList>
            <person name="Klenk H.-P."/>
        </authorList>
    </citation>
    <scope>NUCLEOTIDE SEQUENCE [LARGE SCALE GENOMIC DNA]</scope>
    <source>
        <strain evidence="9 10">DSM 18966</strain>
    </source>
</reference>
<organism evidence="9 10">
    <name type="scientific">Sanguibacter antarcticus</name>
    <dbReference type="NCBI Taxonomy" id="372484"/>
    <lineage>
        <taxon>Bacteria</taxon>
        <taxon>Bacillati</taxon>
        <taxon>Actinomycetota</taxon>
        <taxon>Actinomycetes</taxon>
        <taxon>Micrococcales</taxon>
        <taxon>Sanguibacteraceae</taxon>
        <taxon>Sanguibacter</taxon>
    </lineage>
</organism>
<evidence type="ECO:0000256" key="3">
    <source>
        <dbReference type="ARBA" id="ARBA00022475"/>
    </source>
</evidence>
<keyword evidence="6 7" id="KW-0472">Membrane</keyword>
<gene>
    <name evidence="9" type="ORF">ATL42_0649</name>
</gene>
<dbReference type="GO" id="GO:0005886">
    <property type="term" value="C:plasma membrane"/>
    <property type="evidence" value="ECO:0007669"/>
    <property type="project" value="UniProtKB-SubCell"/>
</dbReference>
<feature type="transmembrane region" description="Helical" evidence="7">
    <location>
        <begin position="432"/>
        <end position="451"/>
    </location>
</feature>
<evidence type="ECO:0000259" key="8">
    <source>
        <dbReference type="Pfam" id="PF19053"/>
    </source>
</evidence>
<name>A0A2A9E2J2_9MICO</name>
<dbReference type="Pfam" id="PF19053">
    <property type="entry name" value="EccD"/>
    <property type="match status" value="1"/>
</dbReference>
<comment type="caution">
    <text evidence="9">The sequence shown here is derived from an EMBL/GenBank/DDBJ whole genome shotgun (WGS) entry which is preliminary data.</text>
</comment>
<dbReference type="AlphaFoldDB" id="A0A2A9E2J2"/>
<dbReference type="InterPro" id="IPR024962">
    <property type="entry name" value="YukD-like"/>
</dbReference>
<evidence type="ECO:0000256" key="1">
    <source>
        <dbReference type="ARBA" id="ARBA00004651"/>
    </source>
</evidence>
<feature type="transmembrane region" description="Helical" evidence="7">
    <location>
        <begin position="210"/>
        <end position="230"/>
    </location>
</feature>
<feature type="transmembrane region" description="Helical" evidence="7">
    <location>
        <begin position="127"/>
        <end position="144"/>
    </location>
</feature>
<feature type="transmembrane region" description="Helical" evidence="7">
    <location>
        <begin position="370"/>
        <end position="394"/>
    </location>
</feature>
<dbReference type="OrthoDB" id="4824971at2"/>
<dbReference type="Pfam" id="PF08817">
    <property type="entry name" value="YukD"/>
    <property type="match status" value="1"/>
</dbReference>
<evidence type="ECO:0000256" key="4">
    <source>
        <dbReference type="ARBA" id="ARBA00022692"/>
    </source>
</evidence>
<dbReference type="RefSeq" id="WP_098454117.1">
    <property type="nucleotide sequence ID" value="NZ_PDJG01000001.1"/>
</dbReference>
<evidence type="ECO:0000313" key="10">
    <source>
        <dbReference type="Proteomes" id="UP000225548"/>
    </source>
</evidence>
<keyword evidence="3" id="KW-1003">Cell membrane</keyword>
<dbReference type="NCBIfam" id="TIGR03920">
    <property type="entry name" value="T7SS_EccD"/>
    <property type="match status" value="1"/>
</dbReference>
<keyword evidence="5 7" id="KW-1133">Transmembrane helix</keyword>
<feature type="transmembrane region" description="Helical" evidence="7">
    <location>
        <begin position="400"/>
        <end position="420"/>
    </location>
</feature>
<evidence type="ECO:0000256" key="5">
    <source>
        <dbReference type="ARBA" id="ARBA00022989"/>
    </source>
</evidence>
<evidence type="ECO:0000256" key="7">
    <source>
        <dbReference type="SAM" id="Phobius"/>
    </source>
</evidence>
<sequence length="452" mass="45340">MVDVSPAPTVLGTLVRVSVVADDRRLDVAVPGSIPVAELVPGFARALRLLDAVTVYGGYHLVRADGSVLGTSVSLIAQGVSDGAVLTLEAGASRPAPRVYDDVVEAVADAVEKDYAPWTDEDSARTAVGAASAFLLAGAVLLLGGGRGDLLSPVVAAIVGTLVLLSGAVVAHREQHATGAQAMVLCGTAFWMVAGFLARTDAGPAGAWGWPLASAGAGALAAGLAGLVVLTEHRETCVLPLTIGAVLGAAGSVVGSTDASAGQVLALTIALAVTASNGIPWLALSSTSLRVVSPQSDAEVATMGPPVEEEAVRRDYDRGHRTQLGLRGAVALVALLVTPAVVGLGLSGTVLMALCYTGMLLSVRQTFSRAAVLVVMATGIVGVTVTTLTAVVAHPQWREASLVVVAVVAAVVVGACLVAPRPRAAFGRLADSLELLSLALLLPLGVAAAGLL</sequence>
<keyword evidence="4 7" id="KW-0812">Transmembrane</keyword>
<feature type="transmembrane region" description="Helical" evidence="7">
    <location>
        <begin position="261"/>
        <end position="284"/>
    </location>
</feature>
<accession>A0A2A9E2J2</accession>
<feature type="transmembrane region" description="Helical" evidence="7">
    <location>
        <begin position="346"/>
        <end position="363"/>
    </location>
</feature>
<keyword evidence="10" id="KW-1185">Reference proteome</keyword>
<dbReference type="InterPro" id="IPR006707">
    <property type="entry name" value="T7SS_EccD"/>
</dbReference>
<evidence type="ECO:0000256" key="6">
    <source>
        <dbReference type="ARBA" id="ARBA00023136"/>
    </source>
</evidence>
<comment type="subcellular location">
    <subcellularLocation>
        <location evidence="1">Cell membrane</location>
        <topology evidence="1">Multi-pass membrane protein</topology>
    </subcellularLocation>
</comment>
<feature type="transmembrane region" description="Helical" evidence="7">
    <location>
        <begin position="150"/>
        <end position="170"/>
    </location>
</feature>
<dbReference type="Proteomes" id="UP000225548">
    <property type="component" value="Unassembled WGS sequence"/>
</dbReference>
<comment type="similarity">
    <text evidence="2">Belongs to the EccD/Snm4 family.</text>
</comment>
<evidence type="ECO:0000256" key="2">
    <source>
        <dbReference type="ARBA" id="ARBA00006162"/>
    </source>
</evidence>
<dbReference type="EMBL" id="PDJG01000001">
    <property type="protein sequence ID" value="PFG32801.1"/>
    <property type="molecule type" value="Genomic_DNA"/>
</dbReference>
<evidence type="ECO:0000313" key="9">
    <source>
        <dbReference type="EMBL" id="PFG32801.1"/>
    </source>
</evidence>
<feature type="transmembrane region" description="Helical" evidence="7">
    <location>
        <begin position="324"/>
        <end position="340"/>
    </location>
</feature>
<dbReference type="InterPro" id="IPR044049">
    <property type="entry name" value="EccD_transm"/>
</dbReference>
<protein>
    <submittedName>
        <fullName evidence="9">Type VII secretion integral membrane protein EccD</fullName>
    </submittedName>
</protein>
<feature type="transmembrane region" description="Helical" evidence="7">
    <location>
        <begin position="237"/>
        <end position="255"/>
    </location>
</feature>
<dbReference type="Gene3D" id="3.10.20.90">
    <property type="entry name" value="Phosphatidylinositol 3-kinase Catalytic Subunit, Chain A, domain 1"/>
    <property type="match status" value="1"/>
</dbReference>
<feature type="domain" description="EccD-like transmembrane" evidence="8">
    <location>
        <begin position="125"/>
        <end position="451"/>
    </location>
</feature>
<feature type="transmembrane region" description="Helical" evidence="7">
    <location>
        <begin position="182"/>
        <end position="198"/>
    </location>
</feature>